<dbReference type="RefSeq" id="WP_101288182.1">
    <property type="nucleotide sequence ID" value="NZ_FOUQ01000001.1"/>
</dbReference>
<dbReference type="InterPro" id="IPR054696">
    <property type="entry name" value="GTP-eEF1A_C"/>
</dbReference>
<dbReference type="InterPro" id="IPR050100">
    <property type="entry name" value="TRAFAC_GTPase_members"/>
</dbReference>
<dbReference type="EC" id="2.7.7.4" evidence="16"/>
<dbReference type="PROSITE" id="PS00301">
    <property type="entry name" value="G_TR_1"/>
    <property type="match status" value="1"/>
</dbReference>
<evidence type="ECO:0000256" key="13">
    <source>
        <dbReference type="ARBA" id="ARBA00023268"/>
    </source>
</evidence>
<dbReference type="PRINTS" id="PR00315">
    <property type="entry name" value="ELONGATNFCT"/>
</dbReference>
<dbReference type="Pfam" id="PF00009">
    <property type="entry name" value="GTP_EFTU"/>
    <property type="match status" value="1"/>
</dbReference>
<comment type="similarity">
    <text evidence="3">In the C-terminal section; belongs to the APS kinase family.</text>
</comment>
<dbReference type="NCBIfam" id="NF003478">
    <property type="entry name" value="PRK05124.1"/>
    <property type="match status" value="1"/>
</dbReference>
<dbReference type="GO" id="GO:0005525">
    <property type="term" value="F:GTP binding"/>
    <property type="evidence" value="ECO:0007669"/>
    <property type="project" value="UniProtKB-UniRule"/>
</dbReference>
<evidence type="ECO:0000256" key="1">
    <source>
        <dbReference type="ARBA" id="ARBA00001823"/>
    </source>
</evidence>
<dbReference type="InterPro" id="IPR002891">
    <property type="entry name" value="APS"/>
</dbReference>
<comment type="catalytic activity">
    <reaction evidence="1 17">
        <text>adenosine 5'-phosphosulfate + ATP = 3'-phosphoadenylyl sulfate + ADP + H(+)</text>
        <dbReference type="Rhea" id="RHEA:24152"/>
        <dbReference type="ChEBI" id="CHEBI:15378"/>
        <dbReference type="ChEBI" id="CHEBI:30616"/>
        <dbReference type="ChEBI" id="CHEBI:58243"/>
        <dbReference type="ChEBI" id="CHEBI:58339"/>
        <dbReference type="ChEBI" id="CHEBI:456216"/>
        <dbReference type="EC" id="2.7.1.25"/>
    </reaction>
</comment>
<evidence type="ECO:0000256" key="12">
    <source>
        <dbReference type="ARBA" id="ARBA00023134"/>
    </source>
</evidence>
<evidence type="ECO:0000256" key="9">
    <source>
        <dbReference type="ARBA" id="ARBA00022741"/>
    </source>
</evidence>
<dbReference type="CDD" id="cd04095">
    <property type="entry name" value="CysN_NoDQ_III"/>
    <property type="match status" value="1"/>
</dbReference>
<dbReference type="GO" id="GO:0005524">
    <property type="term" value="F:ATP binding"/>
    <property type="evidence" value="ECO:0007669"/>
    <property type="project" value="UniProtKB-UniRule"/>
</dbReference>
<keyword evidence="7 16" id="KW-0808">Transferase</keyword>
<comment type="function">
    <text evidence="2">APS kinase catalyzes the synthesis of activated sulfate.</text>
</comment>
<comment type="subunit">
    <text evidence="5">Sulfate-activating enzymes, NodP and NodQ, may be physically associated.</text>
</comment>
<feature type="active site" description="Phosphoserine intermediate" evidence="17">
    <location>
        <position position="544"/>
    </location>
</feature>
<keyword evidence="20" id="KW-1185">Reference proteome</keyword>
<evidence type="ECO:0000256" key="11">
    <source>
        <dbReference type="ARBA" id="ARBA00022840"/>
    </source>
</evidence>
<organism evidence="19 20">
    <name type="scientific">Pleomorphomonas diazotrophica</name>
    <dbReference type="NCBI Taxonomy" id="1166257"/>
    <lineage>
        <taxon>Bacteria</taxon>
        <taxon>Pseudomonadati</taxon>
        <taxon>Pseudomonadota</taxon>
        <taxon>Alphaproteobacteria</taxon>
        <taxon>Hyphomicrobiales</taxon>
        <taxon>Pleomorphomonadaceae</taxon>
        <taxon>Pleomorphomonas</taxon>
    </lineage>
</organism>
<keyword evidence="12 16" id="KW-0342">GTP-binding</keyword>
<name>A0A1I4Q5L0_9HYPH</name>
<comment type="subunit">
    <text evidence="16">Heterodimer composed of CysD, the smaller subunit, and CysN.</text>
</comment>
<dbReference type="Pfam" id="PF01583">
    <property type="entry name" value="APS_kinase"/>
    <property type="match status" value="1"/>
</dbReference>
<comment type="function">
    <text evidence="17">Catalyzes the synthesis of activated sulfate.</text>
</comment>
<dbReference type="Pfam" id="PF03144">
    <property type="entry name" value="GTP_EFTU_D2"/>
    <property type="match status" value="1"/>
</dbReference>
<dbReference type="InterPro" id="IPR011779">
    <property type="entry name" value="SO4_adenylTrfase_lsu"/>
</dbReference>
<comment type="function">
    <text evidence="14">Proposed to provide activated sulfate for transfer to Nod factor. ATP sulfurylase may be the GTPase, regulating ATP sulfurylase activity.</text>
</comment>
<dbReference type="SUPFAM" id="SSF50447">
    <property type="entry name" value="Translation proteins"/>
    <property type="match status" value="1"/>
</dbReference>
<dbReference type="CDD" id="cd04166">
    <property type="entry name" value="CysN_ATPS"/>
    <property type="match status" value="1"/>
</dbReference>
<comment type="similarity">
    <text evidence="16">Belongs to the TRAFAC class translation factor GTPase superfamily. Classic translation factor GTPase family. CysN/NodQ subfamily.</text>
</comment>
<dbReference type="PROSITE" id="PS51722">
    <property type="entry name" value="G_TR_2"/>
    <property type="match status" value="1"/>
</dbReference>
<evidence type="ECO:0000256" key="16">
    <source>
        <dbReference type="HAMAP-Rule" id="MF_00062"/>
    </source>
</evidence>
<feature type="binding site" evidence="16">
    <location>
        <begin position="34"/>
        <end position="41"/>
    </location>
    <ligand>
        <name>GTP</name>
        <dbReference type="ChEBI" id="CHEBI:37565"/>
    </ligand>
</feature>
<evidence type="ECO:0000259" key="18">
    <source>
        <dbReference type="PROSITE" id="PS51722"/>
    </source>
</evidence>
<dbReference type="PANTHER" id="PTHR23115">
    <property type="entry name" value="TRANSLATION FACTOR"/>
    <property type="match status" value="1"/>
</dbReference>
<keyword evidence="13" id="KW-0511">Multifunctional enzyme</keyword>
<dbReference type="InterPro" id="IPR041757">
    <property type="entry name" value="CysN_GTP-bd"/>
</dbReference>
<dbReference type="InterPro" id="IPR044139">
    <property type="entry name" value="CysN_NoDQ_III"/>
</dbReference>
<accession>A0A1I4Q5L0</accession>
<dbReference type="InterPro" id="IPR059117">
    <property type="entry name" value="APS_kinase_dom"/>
</dbReference>
<evidence type="ECO:0000256" key="6">
    <source>
        <dbReference type="ARBA" id="ARBA00022458"/>
    </source>
</evidence>
<keyword evidence="8 16" id="KW-0548">Nucleotidyltransferase</keyword>
<feature type="binding site" evidence="16">
    <location>
        <begin position="113"/>
        <end position="117"/>
    </location>
    <ligand>
        <name>GTP</name>
        <dbReference type="ChEBI" id="CHEBI:37565"/>
    </ligand>
</feature>
<evidence type="ECO:0000256" key="17">
    <source>
        <dbReference type="HAMAP-Rule" id="MF_00065"/>
    </source>
</evidence>
<evidence type="ECO:0000256" key="8">
    <source>
        <dbReference type="ARBA" id="ARBA00022695"/>
    </source>
</evidence>
<dbReference type="GO" id="GO:0000103">
    <property type="term" value="P:sulfate assimilation"/>
    <property type="evidence" value="ECO:0007669"/>
    <property type="project" value="UniProtKB-UniRule"/>
</dbReference>
<dbReference type="InterPro" id="IPR009001">
    <property type="entry name" value="Transl_elong_EF1A/Init_IF2_C"/>
</dbReference>
<keyword evidence="17" id="KW-0597">Phosphoprotein</keyword>
<protein>
    <recommendedName>
        <fullName evidence="16 17">Multifunctional fusion protein</fullName>
    </recommendedName>
    <domain>
        <recommendedName>
            <fullName evidence="16">Sulfate adenylyltransferase subunit 1</fullName>
            <ecNumber evidence="16">2.7.7.4</ecNumber>
        </recommendedName>
        <alternativeName>
            <fullName evidence="16">ATP-sulfurylase large subunit</fullName>
        </alternativeName>
        <alternativeName>
            <fullName evidence="16">Sulfate adenylate transferase</fullName>
            <shortName evidence="16">SAT</shortName>
        </alternativeName>
    </domain>
    <domain>
        <recommendedName>
            <fullName evidence="17">Adenylyl-sulfate kinase</fullName>
            <ecNumber evidence="17">2.7.1.25</ecNumber>
        </recommendedName>
        <alternativeName>
            <fullName evidence="17">APS kinase</fullName>
        </alternativeName>
        <alternativeName>
            <fullName evidence="17">ATP adenosine-5'-phosphosulfate 3'-phosphotransferase</fullName>
        </alternativeName>
        <alternativeName>
            <fullName evidence="17">Adenosine-5'-phosphosulfate kinase</fullName>
        </alternativeName>
    </domain>
</protein>
<gene>
    <name evidence="17" type="primary">cysC</name>
    <name evidence="16" type="synonym">cysN</name>
    <name evidence="19" type="ORF">CXZ10_06115</name>
</gene>
<evidence type="ECO:0000256" key="5">
    <source>
        <dbReference type="ARBA" id="ARBA00011760"/>
    </source>
</evidence>
<evidence type="ECO:0000256" key="2">
    <source>
        <dbReference type="ARBA" id="ARBA00002357"/>
    </source>
</evidence>
<dbReference type="GO" id="GO:0003924">
    <property type="term" value="F:GTPase activity"/>
    <property type="evidence" value="ECO:0007669"/>
    <property type="project" value="InterPro"/>
</dbReference>
<keyword evidence="11 16" id="KW-0067">ATP-binding</keyword>
<dbReference type="Proteomes" id="UP000233491">
    <property type="component" value="Unassembled WGS sequence"/>
</dbReference>
<dbReference type="InterPro" id="IPR009000">
    <property type="entry name" value="Transl_B-barrel_sf"/>
</dbReference>
<evidence type="ECO:0000313" key="20">
    <source>
        <dbReference type="Proteomes" id="UP000233491"/>
    </source>
</evidence>
<comment type="similarity">
    <text evidence="17">Belongs to the APS kinase family.</text>
</comment>
<dbReference type="HAMAP" id="MF_00065">
    <property type="entry name" value="Adenylyl_sulf_kinase"/>
    <property type="match status" value="1"/>
</dbReference>
<comment type="catalytic activity">
    <reaction evidence="15 16">
        <text>sulfate + ATP + H(+) = adenosine 5'-phosphosulfate + diphosphate</text>
        <dbReference type="Rhea" id="RHEA:18133"/>
        <dbReference type="ChEBI" id="CHEBI:15378"/>
        <dbReference type="ChEBI" id="CHEBI:16189"/>
        <dbReference type="ChEBI" id="CHEBI:30616"/>
        <dbReference type="ChEBI" id="CHEBI:33019"/>
        <dbReference type="ChEBI" id="CHEBI:58243"/>
        <dbReference type="EC" id="2.7.7.4"/>
    </reaction>
</comment>
<evidence type="ECO:0000256" key="10">
    <source>
        <dbReference type="ARBA" id="ARBA00022777"/>
    </source>
</evidence>
<dbReference type="GO" id="GO:0004020">
    <property type="term" value="F:adenylylsulfate kinase activity"/>
    <property type="evidence" value="ECO:0007669"/>
    <property type="project" value="UniProtKB-UniRule"/>
</dbReference>
<dbReference type="Gene3D" id="2.40.30.10">
    <property type="entry name" value="Translation factors"/>
    <property type="match status" value="2"/>
</dbReference>
<reference evidence="19 20" key="1">
    <citation type="submission" date="2017-12" db="EMBL/GenBank/DDBJ databases">
        <title>Anaerobic carbon monoxide metabolism by Pleomorphomonas carboxyditropha sp. nov., a new mesophilic hydrogenogenic carboxidotroph.</title>
        <authorList>
            <person name="Esquivel-Elizondo S."/>
            <person name="Krajmalnik-Brown R."/>
        </authorList>
    </citation>
    <scope>NUCLEOTIDE SEQUENCE [LARGE SCALE GENOMIC DNA]</scope>
    <source>
        <strain evidence="19 20">R5-392</strain>
    </source>
</reference>
<dbReference type="EC" id="2.7.1.25" evidence="17"/>
<comment type="caution">
    <text evidence="19">The sequence shown here is derived from an EMBL/GenBank/DDBJ whole genome shotgun (WGS) entry which is preliminary data.</text>
</comment>
<dbReference type="NCBIfam" id="NF004035">
    <property type="entry name" value="PRK05506.1"/>
    <property type="match status" value="1"/>
</dbReference>
<dbReference type="CDD" id="cd03695">
    <property type="entry name" value="CysN_NodQ_II"/>
    <property type="match status" value="1"/>
</dbReference>
<dbReference type="InterPro" id="IPR004161">
    <property type="entry name" value="EFTu-like_2"/>
</dbReference>
<dbReference type="EMBL" id="PJNW01000002">
    <property type="protein sequence ID" value="PKR90919.1"/>
    <property type="molecule type" value="Genomic_DNA"/>
</dbReference>
<dbReference type="UniPathway" id="UPA00140">
    <property type="reaction ID" value="UER00204"/>
</dbReference>
<evidence type="ECO:0000256" key="4">
    <source>
        <dbReference type="ARBA" id="ARBA00007237"/>
    </source>
</evidence>
<dbReference type="GO" id="GO:0004781">
    <property type="term" value="F:sulfate adenylyltransferase (ATP) activity"/>
    <property type="evidence" value="ECO:0007669"/>
    <property type="project" value="UniProtKB-UniRule"/>
</dbReference>
<evidence type="ECO:0000256" key="3">
    <source>
        <dbReference type="ARBA" id="ARBA00005438"/>
    </source>
</evidence>
<comment type="function">
    <text evidence="16">With CysD forms the ATP sulfurylase (ATPS) that catalyzes the adenylation of sulfate producing adenosine 5'-phosphosulfate (APS) and diphosphate, the first enzymatic step in sulfur assimilation pathway. APS synthesis involves the formation of a high-energy phosphoric-sulfuric acid anhydride bond driven by GTP hydrolysis by CysN coupled to ATP hydrolysis by CysD.</text>
</comment>
<keyword evidence="9 16" id="KW-0547">Nucleotide-binding</keyword>
<dbReference type="Gene3D" id="3.40.50.300">
    <property type="entry name" value="P-loop containing nucleotide triphosphate hydrolases"/>
    <property type="match status" value="2"/>
</dbReference>
<dbReference type="NCBIfam" id="NF003013">
    <property type="entry name" value="PRK03846.1"/>
    <property type="match status" value="1"/>
</dbReference>
<keyword evidence="6" id="KW-0536">Nodulation</keyword>
<evidence type="ECO:0000256" key="14">
    <source>
        <dbReference type="ARBA" id="ARBA00024872"/>
    </source>
</evidence>
<dbReference type="OrthoDB" id="9804504at2"/>
<dbReference type="CDD" id="cd02027">
    <property type="entry name" value="APSK"/>
    <property type="match status" value="1"/>
</dbReference>
<comment type="similarity">
    <text evidence="4">In the N-terminal section; belongs to the TRAFAC class translation factor GTPase superfamily. Classic translation factor GTPase family. CysN/NodQ subfamily.</text>
</comment>
<dbReference type="InterPro" id="IPR000795">
    <property type="entry name" value="T_Tr_GTP-bd_dom"/>
</dbReference>
<dbReference type="NCBIfam" id="TIGR00455">
    <property type="entry name" value="apsK"/>
    <property type="match status" value="1"/>
</dbReference>
<keyword evidence="10 17" id="KW-0418">Kinase</keyword>
<dbReference type="NCBIfam" id="TIGR02034">
    <property type="entry name" value="CysN"/>
    <property type="match status" value="1"/>
</dbReference>
<dbReference type="Pfam" id="PF22594">
    <property type="entry name" value="GTP-eEF1A_C"/>
    <property type="match status" value="1"/>
</dbReference>
<dbReference type="FunFam" id="3.40.50.300:FF:000119">
    <property type="entry name" value="Sulfate adenylyltransferase subunit 1"/>
    <property type="match status" value="1"/>
</dbReference>
<dbReference type="SUPFAM" id="SSF50465">
    <property type="entry name" value="EF-Tu/eEF-1alpha/eIF2-gamma C-terminal domain"/>
    <property type="match status" value="1"/>
</dbReference>
<dbReference type="SUPFAM" id="SSF52540">
    <property type="entry name" value="P-loop containing nucleoside triphosphate hydrolases"/>
    <property type="match status" value="2"/>
</dbReference>
<feature type="domain" description="Tr-type G" evidence="18">
    <location>
        <begin position="25"/>
        <end position="239"/>
    </location>
</feature>
<evidence type="ECO:0000313" key="19">
    <source>
        <dbReference type="EMBL" id="PKR90919.1"/>
    </source>
</evidence>
<feature type="binding site" evidence="16">
    <location>
        <begin position="168"/>
        <end position="171"/>
    </location>
    <ligand>
        <name>GTP</name>
        <dbReference type="ChEBI" id="CHEBI:37565"/>
    </ligand>
</feature>
<sequence>MNAIDPNVTADASAFTDYLGRHEKKSLLRFLTCGSVDDGKSTLIGRLLYDSKLLFEDQLLSLEKDSRKHGTVGDDIDLALLVDGLEAEREQGITIDVAYRFFSTDKRKFIVADTPGHEQYTRNMATGASTSDLAVILIDARRGVLTQTRRHSFIVSLVGIRHVVLAVNKIDLVDFSEAIFEDIVADYRAFAADLGFETLTAIPLSARYGDNVLERSLRMPWYSGPTLVEHLENVAVDDDASTRAFRLPVQWVNRPNLDFRGFSGTIASGTVRRGDAVVVAKSGRTSTVKSIVTFDGDLDAASAGEAVTLTLADEIDISRGDVLSGTTDRPEVSDQFAAHLIWMADEPLLPGRPYLLKIGARQVTAQVTSIRHKIDVNTGGELPARSLALNEVGVANLSLSEPVAFDPYAVNRETGAFIVIDRLSNLTVGAGMIDHGLRRAGNIHWQALDVDKRARALAKGQKPAVVWFTGLSGAGKSTIANLVEKKLTALGRHAYILDGDNVRHGLNRDLGFSDADRVENIRRVAETAKLFVDAGLIVLVSFISPFRAERQLARELVEDGEFVEVFVDTPLDVAEARDPKGLYAKARAGEIARFTGVSSPYEAPDRPEICLDTTAEAADLLAERVVAYLQAVGIVPGADVMI</sequence>
<evidence type="ECO:0000256" key="7">
    <source>
        <dbReference type="ARBA" id="ARBA00022679"/>
    </source>
</evidence>
<dbReference type="AlphaFoldDB" id="A0A1I4Q5L0"/>
<comment type="pathway">
    <text evidence="17">Sulfur metabolism; hydrogen sulfide biosynthesis; sulfite from sulfate: step 2/3.</text>
</comment>
<dbReference type="InterPro" id="IPR027417">
    <property type="entry name" value="P-loop_NTPase"/>
</dbReference>
<dbReference type="GO" id="GO:0070814">
    <property type="term" value="P:hydrogen sulfide biosynthetic process"/>
    <property type="evidence" value="ECO:0007669"/>
    <property type="project" value="UniProtKB-UniRule"/>
</dbReference>
<proteinExistence type="inferred from homology"/>
<feature type="binding site" evidence="17">
    <location>
        <begin position="470"/>
        <end position="477"/>
    </location>
    <ligand>
        <name>ATP</name>
        <dbReference type="ChEBI" id="CHEBI:30616"/>
    </ligand>
</feature>
<dbReference type="HAMAP" id="MF_00062">
    <property type="entry name" value="Sulf_adenylyltr_sub1"/>
    <property type="match status" value="1"/>
</dbReference>
<comment type="pathway">
    <text evidence="16">Sulfur metabolism; hydrogen sulfide biosynthesis; sulfite from sulfate: step 1/3.</text>
</comment>
<dbReference type="FunFam" id="3.40.50.300:FF:000212">
    <property type="entry name" value="Adenylyl-sulfate kinase"/>
    <property type="match status" value="1"/>
</dbReference>
<dbReference type="InterPro" id="IPR031157">
    <property type="entry name" value="G_TR_CS"/>
</dbReference>
<dbReference type="InterPro" id="IPR044138">
    <property type="entry name" value="CysN_II"/>
</dbReference>
<evidence type="ECO:0000256" key="15">
    <source>
        <dbReference type="ARBA" id="ARBA00049370"/>
    </source>
</evidence>